<evidence type="ECO:0000313" key="2">
    <source>
        <dbReference type="Proteomes" id="UP000580250"/>
    </source>
</evidence>
<organism evidence="1 2">
    <name type="scientific">Meloidogyne enterolobii</name>
    <name type="common">Root-knot nematode worm</name>
    <name type="synonym">Meloidogyne mayaguensis</name>
    <dbReference type="NCBI Taxonomy" id="390850"/>
    <lineage>
        <taxon>Eukaryota</taxon>
        <taxon>Metazoa</taxon>
        <taxon>Ecdysozoa</taxon>
        <taxon>Nematoda</taxon>
        <taxon>Chromadorea</taxon>
        <taxon>Rhabditida</taxon>
        <taxon>Tylenchina</taxon>
        <taxon>Tylenchomorpha</taxon>
        <taxon>Tylenchoidea</taxon>
        <taxon>Meloidogynidae</taxon>
        <taxon>Meloidogyninae</taxon>
        <taxon>Meloidogyne</taxon>
    </lineage>
</organism>
<name>A0A6V7XZZ3_MELEN</name>
<reference evidence="1 2" key="1">
    <citation type="submission" date="2020-08" db="EMBL/GenBank/DDBJ databases">
        <authorList>
            <person name="Koutsovoulos G."/>
            <person name="Danchin GJ E."/>
        </authorList>
    </citation>
    <scope>NUCLEOTIDE SEQUENCE [LARGE SCALE GENOMIC DNA]</scope>
</reference>
<proteinExistence type="predicted"/>
<gene>
    <name evidence="1" type="ORF">MENT_LOCUS58576</name>
</gene>
<dbReference type="Proteomes" id="UP000580250">
    <property type="component" value="Unassembled WGS sequence"/>
</dbReference>
<accession>A0A6V7XZZ3</accession>
<protein>
    <submittedName>
        <fullName evidence="1">Uncharacterized protein</fullName>
    </submittedName>
</protein>
<dbReference type="AlphaFoldDB" id="A0A6V7XZZ3"/>
<comment type="caution">
    <text evidence="1">The sequence shown here is derived from an EMBL/GenBank/DDBJ whole genome shotgun (WGS) entry which is preliminary data.</text>
</comment>
<sequence length="57" mass="6701">MIELANNFYTFQLCLAKLVNKIFIKYEGITVFTRLIPHPQIIPHPLLIPHARDELKK</sequence>
<evidence type="ECO:0000313" key="1">
    <source>
        <dbReference type="EMBL" id="CAD2204811.1"/>
    </source>
</evidence>
<dbReference type="EMBL" id="CAJEWN010002675">
    <property type="protein sequence ID" value="CAD2204811.1"/>
    <property type="molecule type" value="Genomic_DNA"/>
</dbReference>